<evidence type="ECO:0000313" key="2">
    <source>
        <dbReference type="EMBL" id="KAK4321828.1"/>
    </source>
</evidence>
<dbReference type="PANTHER" id="PTHR24092:SF190">
    <property type="entry name" value="PHOSPHOLIPID-TRANSPORTING ATPASE"/>
    <property type="match status" value="1"/>
</dbReference>
<sequence>MWKPFYRTTLPLPCTLNQVNKKGVVNKAKGVQDTYELLCILDVNNVRKRMSVILKRQGMIRLYCKGTDSVINKRLKAGQDILKRHTQELLDVSWSGRGGQMEGNVKEQRSRGDAGLKDEKERNEEWKDEL</sequence>
<dbReference type="GO" id="GO:0140326">
    <property type="term" value="F:ATPase-coupled intramembrane lipid transporter activity"/>
    <property type="evidence" value="ECO:0007669"/>
    <property type="project" value="TreeGrafter"/>
</dbReference>
<feature type="compositionally biased region" description="Basic and acidic residues" evidence="1">
    <location>
        <begin position="104"/>
        <end position="130"/>
    </location>
</feature>
<feature type="region of interest" description="Disordered" evidence="1">
    <location>
        <begin position="93"/>
        <end position="130"/>
    </location>
</feature>
<protein>
    <submittedName>
        <fullName evidence="2">Uncharacterized protein</fullName>
    </submittedName>
</protein>
<dbReference type="GO" id="GO:0007030">
    <property type="term" value="P:Golgi organization"/>
    <property type="evidence" value="ECO:0007669"/>
    <property type="project" value="TreeGrafter"/>
</dbReference>
<reference evidence="2" key="1">
    <citation type="submission" date="2023-11" db="EMBL/GenBank/DDBJ databases">
        <title>Genome assemblies of two species of porcelain crab, Petrolisthes cinctipes and Petrolisthes manimaculis (Anomura: Porcellanidae).</title>
        <authorList>
            <person name="Angst P."/>
        </authorList>
    </citation>
    <scope>NUCLEOTIDE SEQUENCE</scope>
    <source>
        <strain evidence="2">PB745_02</strain>
        <tissue evidence="2">Gill</tissue>
    </source>
</reference>
<comment type="caution">
    <text evidence="2">The sequence shown here is derived from an EMBL/GenBank/DDBJ whole genome shotgun (WGS) entry which is preliminary data.</text>
</comment>
<dbReference type="GO" id="GO:0045332">
    <property type="term" value="P:phospholipid translocation"/>
    <property type="evidence" value="ECO:0007669"/>
    <property type="project" value="TreeGrafter"/>
</dbReference>
<dbReference type="GO" id="GO:0005886">
    <property type="term" value="C:plasma membrane"/>
    <property type="evidence" value="ECO:0007669"/>
    <property type="project" value="TreeGrafter"/>
</dbReference>
<dbReference type="GO" id="GO:0000166">
    <property type="term" value="F:nucleotide binding"/>
    <property type="evidence" value="ECO:0007669"/>
    <property type="project" value="InterPro"/>
</dbReference>
<gene>
    <name evidence="2" type="ORF">Pmani_007455</name>
</gene>
<proteinExistence type="predicted"/>
<name>A0AAE1UEV5_9EUCA</name>
<keyword evidence="3" id="KW-1185">Reference proteome</keyword>
<dbReference type="InterPro" id="IPR023299">
    <property type="entry name" value="ATPase_P-typ_cyto_dom_N"/>
</dbReference>
<dbReference type="Gene3D" id="3.40.1110.10">
    <property type="entry name" value="Calcium-transporting ATPase, cytoplasmic domain N"/>
    <property type="match status" value="1"/>
</dbReference>
<dbReference type="AlphaFoldDB" id="A0AAE1UEV5"/>
<evidence type="ECO:0000256" key="1">
    <source>
        <dbReference type="SAM" id="MobiDB-lite"/>
    </source>
</evidence>
<dbReference type="PANTHER" id="PTHR24092">
    <property type="entry name" value="PROBABLE PHOSPHOLIPID-TRANSPORTING ATPASE"/>
    <property type="match status" value="1"/>
</dbReference>
<evidence type="ECO:0000313" key="3">
    <source>
        <dbReference type="Proteomes" id="UP001292094"/>
    </source>
</evidence>
<dbReference type="Proteomes" id="UP001292094">
    <property type="component" value="Unassembled WGS sequence"/>
</dbReference>
<accession>A0AAE1UEV5</accession>
<dbReference type="EMBL" id="JAWZYT010000559">
    <property type="protein sequence ID" value="KAK4321828.1"/>
    <property type="molecule type" value="Genomic_DNA"/>
</dbReference>
<organism evidence="2 3">
    <name type="scientific">Petrolisthes manimaculis</name>
    <dbReference type="NCBI Taxonomy" id="1843537"/>
    <lineage>
        <taxon>Eukaryota</taxon>
        <taxon>Metazoa</taxon>
        <taxon>Ecdysozoa</taxon>
        <taxon>Arthropoda</taxon>
        <taxon>Crustacea</taxon>
        <taxon>Multicrustacea</taxon>
        <taxon>Malacostraca</taxon>
        <taxon>Eumalacostraca</taxon>
        <taxon>Eucarida</taxon>
        <taxon>Decapoda</taxon>
        <taxon>Pleocyemata</taxon>
        <taxon>Anomura</taxon>
        <taxon>Galatheoidea</taxon>
        <taxon>Porcellanidae</taxon>
        <taxon>Petrolisthes</taxon>
    </lineage>
</organism>
<dbReference type="GO" id="GO:0005802">
    <property type="term" value="C:trans-Golgi network"/>
    <property type="evidence" value="ECO:0007669"/>
    <property type="project" value="TreeGrafter"/>
</dbReference>